<dbReference type="AlphaFoldDB" id="A0A4U6TEI1"/>
<accession>A0A4U6TEI1</accession>
<evidence type="ECO:0000259" key="1">
    <source>
        <dbReference type="Pfam" id="PF03435"/>
    </source>
</evidence>
<organism evidence="2 3">
    <name type="scientific">Setaria viridis</name>
    <name type="common">Green bristlegrass</name>
    <name type="synonym">Setaria italica subsp. viridis</name>
    <dbReference type="NCBI Taxonomy" id="4556"/>
    <lineage>
        <taxon>Eukaryota</taxon>
        <taxon>Viridiplantae</taxon>
        <taxon>Streptophyta</taxon>
        <taxon>Embryophyta</taxon>
        <taxon>Tracheophyta</taxon>
        <taxon>Spermatophyta</taxon>
        <taxon>Magnoliopsida</taxon>
        <taxon>Liliopsida</taxon>
        <taxon>Poales</taxon>
        <taxon>Poaceae</taxon>
        <taxon>PACMAD clade</taxon>
        <taxon>Panicoideae</taxon>
        <taxon>Panicodae</taxon>
        <taxon>Paniceae</taxon>
        <taxon>Cenchrinae</taxon>
        <taxon>Setaria</taxon>
    </lineage>
</organism>
<dbReference type="Gene3D" id="3.40.50.720">
    <property type="entry name" value="NAD(P)-binding Rossmann-like Domain"/>
    <property type="match status" value="1"/>
</dbReference>
<dbReference type="EMBL" id="CM016559">
    <property type="protein sequence ID" value="TKV99184.1"/>
    <property type="molecule type" value="Genomic_DNA"/>
</dbReference>
<sequence length="416" mass="44898">MAMVVRACMPLPPTTPPAAAAHSTVGEAAAATRSARVLLLGGTGRVGWSTATALSKLRPDLNILIGGRNREKGKYLASKLGKRSEFVQADIHDASMLEEALNGVDLVVHAAGPFQREDRCTVLEAAISTKTPYVDVCDDVDYSWRAKGFHEQAKASGVPAIITAGICPGVSNVMAAELVHAARSKKVCKPERLRFSYYIAGSGGVGPTTLASSFLLLGKDAIAYNKGEEIKLKPYSGVLNIDFGKGVGKKDVYLLNLPEVKSAFKYLNVPTVSARFGSDPIFWNWGMHYFANFLPIDILRDKNNVLKLVEAIDPIVRTIDGIVGECVSMRVDLQYSNGQNILGLFTHRKLSLSVGYAAAAFVLAILEGNTQPGVWFPEEPEGIATEARKLLLERATQGATNFVMNKTSRMVETGRN</sequence>
<evidence type="ECO:0000313" key="2">
    <source>
        <dbReference type="EMBL" id="TKV99184.1"/>
    </source>
</evidence>
<keyword evidence="3" id="KW-1185">Reference proteome</keyword>
<reference evidence="2" key="1">
    <citation type="submission" date="2019-03" db="EMBL/GenBank/DDBJ databases">
        <title>WGS assembly of Setaria viridis.</title>
        <authorList>
            <person name="Huang P."/>
            <person name="Jenkins J."/>
            <person name="Grimwood J."/>
            <person name="Barry K."/>
            <person name="Healey A."/>
            <person name="Mamidi S."/>
            <person name="Sreedasyam A."/>
            <person name="Shu S."/>
            <person name="Feldman M."/>
            <person name="Wu J."/>
            <person name="Yu Y."/>
            <person name="Chen C."/>
            <person name="Johnson J."/>
            <person name="Rokhsar D."/>
            <person name="Baxter I."/>
            <person name="Schmutz J."/>
            <person name="Brutnell T."/>
            <person name="Kellogg E."/>
        </authorList>
    </citation>
    <scope>NUCLEOTIDE SEQUENCE [LARGE SCALE GENOMIC DNA]</scope>
</reference>
<dbReference type="InterPro" id="IPR036291">
    <property type="entry name" value="NAD(P)-bd_dom_sf"/>
</dbReference>
<dbReference type="Gramene" id="TKV99184">
    <property type="protein sequence ID" value="TKV99184"/>
    <property type="gene ID" value="SEVIR_8G027001v2"/>
</dbReference>
<dbReference type="PANTHER" id="PTHR43796:SF2">
    <property type="entry name" value="CARBOXYNORSPERMIDINE SYNTHASE"/>
    <property type="match status" value="1"/>
</dbReference>
<name>A0A4U6TEI1_SETVI</name>
<dbReference type="InterPro" id="IPR005097">
    <property type="entry name" value="Sacchrp_dh_NADP-bd"/>
</dbReference>
<dbReference type="Proteomes" id="UP000298652">
    <property type="component" value="Chromosome 8"/>
</dbReference>
<dbReference type="Pfam" id="PF03435">
    <property type="entry name" value="Sacchrp_dh_NADP"/>
    <property type="match status" value="1"/>
</dbReference>
<protein>
    <recommendedName>
        <fullName evidence="1">Saccharopine dehydrogenase NADP binding domain-containing protein</fullName>
    </recommendedName>
</protein>
<feature type="domain" description="Saccharopine dehydrogenase NADP binding" evidence="1">
    <location>
        <begin position="37"/>
        <end position="160"/>
    </location>
</feature>
<evidence type="ECO:0000313" key="3">
    <source>
        <dbReference type="Proteomes" id="UP000298652"/>
    </source>
</evidence>
<dbReference type="OMA" id="QREDRCT"/>
<proteinExistence type="predicted"/>
<gene>
    <name evidence="2" type="ORF">SEVIR_8G027001v2</name>
</gene>
<dbReference type="SUPFAM" id="SSF51735">
    <property type="entry name" value="NAD(P)-binding Rossmann-fold domains"/>
    <property type="match status" value="1"/>
</dbReference>
<dbReference type="PANTHER" id="PTHR43796">
    <property type="entry name" value="CARBOXYNORSPERMIDINE SYNTHASE"/>
    <property type="match status" value="1"/>
</dbReference>